<evidence type="ECO:0000313" key="1">
    <source>
        <dbReference type="EMBL" id="VAW34863.1"/>
    </source>
</evidence>
<dbReference type="PROSITE" id="PS51257">
    <property type="entry name" value="PROKAR_LIPOPROTEIN"/>
    <property type="match status" value="1"/>
</dbReference>
<dbReference type="AlphaFoldDB" id="A0A3B0V3B5"/>
<sequence>MTALKRTAFVLVVSLSLILAGCGAGNKSALKQGPPCVVTRIAIMPAVAALDYDNGPVSPQQTKSLNQGVRAMNALLRQKFEGRRGFRLVSEDQISGFTGTLPLKDLALARMVGGKVGCNAVLQTTVRRYRERVGGKYTAEEPAAVAFEIRLIEVDNGRIICDGKYDEVQQSLLENLFALAKAKQRKFSWVTAADLMRDGLNDKLSSCSCLADMMKK</sequence>
<evidence type="ECO:0008006" key="2">
    <source>
        <dbReference type="Google" id="ProtNLM"/>
    </source>
</evidence>
<protein>
    <recommendedName>
        <fullName evidence="2">Lipoprotein</fullName>
    </recommendedName>
</protein>
<dbReference type="Gene3D" id="3.40.50.10610">
    <property type="entry name" value="ABC-type transport auxiliary lipoprotein component"/>
    <property type="match status" value="1"/>
</dbReference>
<organism evidence="1">
    <name type="scientific">hydrothermal vent metagenome</name>
    <dbReference type="NCBI Taxonomy" id="652676"/>
    <lineage>
        <taxon>unclassified sequences</taxon>
        <taxon>metagenomes</taxon>
        <taxon>ecological metagenomes</taxon>
    </lineage>
</organism>
<dbReference type="EMBL" id="UOEY01000010">
    <property type="protein sequence ID" value="VAW34863.1"/>
    <property type="molecule type" value="Genomic_DNA"/>
</dbReference>
<proteinExistence type="predicted"/>
<accession>A0A3B0V3B5</accession>
<name>A0A3B0V3B5_9ZZZZ</name>
<reference evidence="1" key="1">
    <citation type="submission" date="2018-06" db="EMBL/GenBank/DDBJ databases">
        <authorList>
            <person name="Zhirakovskaya E."/>
        </authorList>
    </citation>
    <scope>NUCLEOTIDE SEQUENCE</scope>
</reference>
<gene>
    <name evidence="1" type="ORF">MNBD_DELTA04-695</name>
</gene>